<protein>
    <submittedName>
        <fullName evidence="1">Uncharacterized protein</fullName>
    </submittedName>
</protein>
<proteinExistence type="predicted"/>
<gene>
    <name evidence="1" type="ORF">PR048_025284</name>
</gene>
<reference evidence="1 2" key="1">
    <citation type="submission" date="2023-02" db="EMBL/GenBank/DDBJ databases">
        <title>LHISI_Scaffold_Assembly.</title>
        <authorList>
            <person name="Stuart O.P."/>
            <person name="Cleave R."/>
            <person name="Magrath M.J.L."/>
            <person name="Mikheyev A.S."/>
        </authorList>
    </citation>
    <scope>NUCLEOTIDE SEQUENCE [LARGE SCALE GENOMIC DNA]</scope>
    <source>
        <strain evidence="1">Daus_M_001</strain>
        <tissue evidence="1">Leg muscle</tissue>
    </source>
</reference>
<organism evidence="1 2">
    <name type="scientific">Dryococelus australis</name>
    <dbReference type="NCBI Taxonomy" id="614101"/>
    <lineage>
        <taxon>Eukaryota</taxon>
        <taxon>Metazoa</taxon>
        <taxon>Ecdysozoa</taxon>
        <taxon>Arthropoda</taxon>
        <taxon>Hexapoda</taxon>
        <taxon>Insecta</taxon>
        <taxon>Pterygota</taxon>
        <taxon>Neoptera</taxon>
        <taxon>Polyneoptera</taxon>
        <taxon>Phasmatodea</taxon>
        <taxon>Verophasmatodea</taxon>
        <taxon>Anareolatae</taxon>
        <taxon>Phasmatidae</taxon>
        <taxon>Eurycanthinae</taxon>
        <taxon>Dryococelus</taxon>
    </lineage>
</organism>
<dbReference type="Proteomes" id="UP001159363">
    <property type="component" value="Chromosome 9"/>
</dbReference>
<comment type="caution">
    <text evidence="1">The sequence shown here is derived from an EMBL/GenBank/DDBJ whole genome shotgun (WGS) entry which is preliminary data.</text>
</comment>
<keyword evidence="2" id="KW-1185">Reference proteome</keyword>
<sequence length="138" mass="15271">MVRTMIVEIVVCAGGDSGIRMLADGGDESGRLMTNDLCRTLDTTHLVEEIHRGALTADYREQTDVAYEENDGVTSGREETCGDQIFVLKTQKMSPLNEGLLQENLFQLASLDELVFDNFLAVVKRENELDAELNGSDK</sequence>
<dbReference type="EMBL" id="JARBHB010000010">
    <property type="protein sequence ID" value="KAJ8874435.1"/>
    <property type="molecule type" value="Genomic_DNA"/>
</dbReference>
<accession>A0ABQ9GQV0</accession>
<evidence type="ECO:0000313" key="2">
    <source>
        <dbReference type="Proteomes" id="UP001159363"/>
    </source>
</evidence>
<name>A0ABQ9GQV0_9NEOP</name>
<evidence type="ECO:0000313" key="1">
    <source>
        <dbReference type="EMBL" id="KAJ8874435.1"/>
    </source>
</evidence>